<proteinExistence type="predicted"/>
<dbReference type="OrthoDB" id="7850595at2"/>
<keyword evidence="2" id="KW-1185">Reference proteome</keyword>
<sequence>MSTRIAKLGRERTIATLVKRVYEIPEGATPDLLRRAEAQLLAANPRLATAEGFASGASILVPAVRGLKRLGPKAEAEVSGEGLTGEMAARLEALQSRIDDALHRAALTRRETQERLGDRAFVAEARKALPQVTEFMSAAKARLAREEAEEGETAERLKAAVSGALEGLKQLDALMRRG</sequence>
<dbReference type="AlphaFoldDB" id="A0A2H5EY09"/>
<accession>A0A2H5EY09</accession>
<evidence type="ECO:0000313" key="1">
    <source>
        <dbReference type="EMBL" id="AUH64189.1"/>
    </source>
</evidence>
<gene>
    <name evidence="1" type="ORF">CX676_08500</name>
</gene>
<protein>
    <submittedName>
        <fullName evidence="1">Uncharacterized protein</fullName>
    </submittedName>
</protein>
<reference evidence="1 2" key="1">
    <citation type="journal article" date="2013" name="Antonie Van Leeuwenhoek">
        <title>Paracoccus zhejiangensis sp. nov., isolated from activated sludge in wastewater-treatment system.</title>
        <authorList>
            <person name="Wu Z.G."/>
            <person name="Zhang D.F."/>
            <person name="Liu Y.L."/>
            <person name="Wang F."/>
            <person name="Jiang X."/>
            <person name="Li C."/>
            <person name="Li S.P."/>
            <person name="Hong Q."/>
            <person name="Li W.J."/>
        </authorList>
    </citation>
    <scope>NUCLEOTIDE SEQUENCE [LARGE SCALE GENOMIC DNA]</scope>
    <source>
        <strain evidence="1 2">J6</strain>
    </source>
</reference>
<dbReference type="EMBL" id="CP025430">
    <property type="protein sequence ID" value="AUH64189.1"/>
    <property type="molecule type" value="Genomic_DNA"/>
</dbReference>
<name>A0A2H5EY09_9RHOB</name>
<dbReference type="RefSeq" id="WP_101752227.1">
    <property type="nucleotide sequence ID" value="NZ_CP025430.1"/>
</dbReference>
<dbReference type="Proteomes" id="UP000234530">
    <property type="component" value="Chromosome"/>
</dbReference>
<evidence type="ECO:0000313" key="2">
    <source>
        <dbReference type="Proteomes" id="UP000234530"/>
    </source>
</evidence>
<organism evidence="1 2">
    <name type="scientific">Paracoccus zhejiangensis</name>
    <dbReference type="NCBI Taxonomy" id="1077935"/>
    <lineage>
        <taxon>Bacteria</taxon>
        <taxon>Pseudomonadati</taxon>
        <taxon>Pseudomonadota</taxon>
        <taxon>Alphaproteobacteria</taxon>
        <taxon>Rhodobacterales</taxon>
        <taxon>Paracoccaceae</taxon>
        <taxon>Paracoccus</taxon>
    </lineage>
</organism>
<dbReference type="KEGG" id="pzh:CX676_08500"/>